<dbReference type="Pfam" id="PF13193">
    <property type="entry name" value="AMP-binding_C"/>
    <property type="match status" value="1"/>
</dbReference>
<dbReference type="Pfam" id="PF00501">
    <property type="entry name" value="AMP-binding"/>
    <property type="match status" value="1"/>
</dbReference>
<comment type="similarity">
    <text evidence="1">Belongs to the ATP-dependent AMP-binding enzyme family.</text>
</comment>
<dbReference type="InterPro" id="IPR000873">
    <property type="entry name" value="AMP-dep_synth/lig_dom"/>
</dbReference>
<accession>A0A9X4GY39</accession>
<feature type="domain" description="AMP-binding enzyme C-terminal" evidence="4">
    <location>
        <begin position="431"/>
        <end position="496"/>
    </location>
</feature>
<dbReference type="FunFam" id="3.30.300.30:FF:000008">
    <property type="entry name" value="2,3-dihydroxybenzoate-AMP ligase"/>
    <property type="match status" value="1"/>
</dbReference>
<reference evidence="5" key="1">
    <citation type="submission" date="2022-02" db="EMBL/GenBank/DDBJ databases">
        <authorList>
            <person name="Leng L."/>
        </authorList>
    </citation>
    <scope>NUCLEOTIDE SEQUENCE</scope>
    <source>
        <strain evidence="5">JI</strain>
    </source>
</reference>
<dbReference type="AlphaFoldDB" id="A0A9X4GY39"/>
<dbReference type="PROSITE" id="PS00455">
    <property type="entry name" value="AMP_BINDING"/>
    <property type="match status" value="1"/>
</dbReference>
<evidence type="ECO:0000313" key="6">
    <source>
        <dbReference type="Proteomes" id="UP001154312"/>
    </source>
</evidence>
<dbReference type="InterPro" id="IPR020845">
    <property type="entry name" value="AMP-binding_CS"/>
</dbReference>
<dbReference type="InterPro" id="IPR045851">
    <property type="entry name" value="AMP-bd_C_sf"/>
</dbReference>
<sequence length="530" mass="59252">MNFAYFGMINAKKYPGQDFLIERNPERSERRVLTWKEFNEQTNKVANYLKHNLGVKKGDFVLHLQMNSIEWYVTFHAILRVGATAVPLSFRFASQDIMHAAKACGPVAFILSDGFLSKVQPIQEEMKTIKHYICIGEQIPGGMIAYESIIQNASVEDILVDVDDDDPAELMFTSGTTGPPKPVCQSHKTLYEIGVGNALTYDEGKETVYLAPQPFYHSGSFFLSFPCYLAGGKIVILNGLQPKWLLDCIVEEKVNNSWITVPTMSDAVNAIKKGEINIKEYDFSHFTGSLVIGAQPVPPSLLQDIKRIFPFKTGNIYGITEGGGGGSINLYDEDVLRKPGSIGKPTFYMEARAVDDNGNDVPAGGVGELILKGSRIMKEYYSNPEMTAKTIKDGWLYTGDLVKIDEEGYFYIVDRKKDLIIRGGENIFPVEIEAVLFSHPKIQDVAIIGYPHERLVEIAMAIVTLKDGETMTEGEVIEHCKNAGLAKFKWPERIVFDVVLRNPTGKIDKPKLREKYIGKREVTINGKIKL</sequence>
<dbReference type="RefSeq" id="WP_277442640.1">
    <property type="nucleotide sequence ID" value="NZ_JAKOAV010000004.1"/>
</dbReference>
<keyword evidence="6" id="KW-1185">Reference proteome</keyword>
<feature type="domain" description="AMP-dependent synthetase/ligase" evidence="3">
    <location>
        <begin position="10"/>
        <end position="381"/>
    </location>
</feature>
<organism evidence="5 6">
    <name type="scientific">Pelotomaculum isophthalicicum JI</name>
    <dbReference type="NCBI Taxonomy" id="947010"/>
    <lineage>
        <taxon>Bacteria</taxon>
        <taxon>Bacillati</taxon>
        <taxon>Bacillota</taxon>
        <taxon>Clostridia</taxon>
        <taxon>Eubacteriales</taxon>
        <taxon>Desulfotomaculaceae</taxon>
        <taxon>Pelotomaculum</taxon>
    </lineage>
</organism>
<evidence type="ECO:0000259" key="3">
    <source>
        <dbReference type="Pfam" id="PF00501"/>
    </source>
</evidence>
<dbReference type="GO" id="GO:0006631">
    <property type="term" value="P:fatty acid metabolic process"/>
    <property type="evidence" value="ECO:0007669"/>
    <property type="project" value="TreeGrafter"/>
</dbReference>
<dbReference type="SUPFAM" id="SSF56801">
    <property type="entry name" value="Acetyl-CoA synthetase-like"/>
    <property type="match status" value="1"/>
</dbReference>
<dbReference type="PANTHER" id="PTHR43201">
    <property type="entry name" value="ACYL-COA SYNTHETASE"/>
    <property type="match status" value="1"/>
</dbReference>
<evidence type="ECO:0000256" key="2">
    <source>
        <dbReference type="ARBA" id="ARBA00022598"/>
    </source>
</evidence>
<dbReference type="InterPro" id="IPR025110">
    <property type="entry name" value="AMP-bd_C"/>
</dbReference>
<dbReference type="EMBL" id="JAKOAV010000004">
    <property type="protein sequence ID" value="MDF9407402.1"/>
    <property type="molecule type" value="Genomic_DNA"/>
</dbReference>
<dbReference type="GO" id="GO:0031956">
    <property type="term" value="F:medium-chain fatty acid-CoA ligase activity"/>
    <property type="evidence" value="ECO:0007669"/>
    <property type="project" value="TreeGrafter"/>
</dbReference>
<comment type="caution">
    <text evidence="5">The sequence shown here is derived from an EMBL/GenBank/DDBJ whole genome shotgun (WGS) entry which is preliminary data.</text>
</comment>
<proteinExistence type="inferred from homology"/>
<keyword evidence="2 5" id="KW-0436">Ligase</keyword>
<dbReference type="InterPro" id="IPR042099">
    <property type="entry name" value="ANL_N_sf"/>
</dbReference>
<dbReference type="Proteomes" id="UP001154312">
    <property type="component" value="Unassembled WGS sequence"/>
</dbReference>
<dbReference type="Gene3D" id="3.40.50.12780">
    <property type="entry name" value="N-terminal domain of ligase-like"/>
    <property type="match status" value="1"/>
</dbReference>
<gene>
    <name evidence="5" type="ORF">L7E55_03345</name>
</gene>
<evidence type="ECO:0000259" key="4">
    <source>
        <dbReference type="Pfam" id="PF13193"/>
    </source>
</evidence>
<dbReference type="Gene3D" id="3.30.300.30">
    <property type="match status" value="1"/>
</dbReference>
<evidence type="ECO:0000313" key="5">
    <source>
        <dbReference type="EMBL" id="MDF9407402.1"/>
    </source>
</evidence>
<name>A0A9X4GY39_9FIRM</name>
<protein>
    <submittedName>
        <fullName evidence="5">Acyl--CoA ligase</fullName>
    </submittedName>
</protein>
<evidence type="ECO:0000256" key="1">
    <source>
        <dbReference type="ARBA" id="ARBA00006432"/>
    </source>
</evidence>
<dbReference type="PANTHER" id="PTHR43201:SF5">
    <property type="entry name" value="MEDIUM-CHAIN ACYL-COA LIGASE ACSF2, MITOCHONDRIAL"/>
    <property type="match status" value="1"/>
</dbReference>